<protein>
    <recommendedName>
        <fullName evidence="2">Ribosome-binding factor A</fullName>
    </recommendedName>
</protein>
<dbReference type="RefSeq" id="WP_345650707.1">
    <property type="nucleotide sequence ID" value="NZ_BAABEP010000037.1"/>
</dbReference>
<comment type="function">
    <text evidence="2">One of several proteins that assist in the late maturation steps of the functional core of the 30S ribosomal subunit. Associates with free 30S ribosomal subunits (but not with 30S subunits that are part of 70S ribosomes or polysomes). Required for efficient processing of 16S rRNA. May interact with the 5'-terminal helix region of 16S rRNA.</text>
</comment>
<dbReference type="Proteomes" id="UP001499884">
    <property type="component" value="Unassembled WGS sequence"/>
</dbReference>
<dbReference type="InterPro" id="IPR020053">
    <property type="entry name" value="Ribosome-bd_factorA_CS"/>
</dbReference>
<reference evidence="5" key="1">
    <citation type="journal article" date="2019" name="Int. J. Syst. Evol. Microbiol.">
        <title>The Global Catalogue of Microorganisms (GCM) 10K type strain sequencing project: providing services to taxonomists for standard genome sequencing and annotation.</title>
        <authorList>
            <consortium name="The Broad Institute Genomics Platform"/>
            <consortium name="The Broad Institute Genome Sequencing Center for Infectious Disease"/>
            <person name="Wu L."/>
            <person name="Ma J."/>
        </authorList>
    </citation>
    <scope>NUCLEOTIDE SEQUENCE [LARGE SCALE GENOMIC DNA]</scope>
    <source>
        <strain evidence="5">JCM 30846</strain>
    </source>
</reference>
<name>A0ABP7FTT3_9ACTN</name>
<gene>
    <name evidence="2 4" type="primary">rbfA</name>
    <name evidence="4" type="ORF">GCM10023082_46130</name>
</gene>
<dbReference type="PROSITE" id="PS01319">
    <property type="entry name" value="RBFA"/>
    <property type="match status" value="1"/>
</dbReference>
<dbReference type="EMBL" id="BAABEP010000037">
    <property type="protein sequence ID" value="GAA3744193.1"/>
    <property type="molecule type" value="Genomic_DNA"/>
</dbReference>
<dbReference type="Pfam" id="PF02033">
    <property type="entry name" value="RBFA"/>
    <property type="match status" value="1"/>
</dbReference>
<evidence type="ECO:0000313" key="4">
    <source>
        <dbReference type="EMBL" id="GAA3744193.1"/>
    </source>
</evidence>
<dbReference type="PANTHER" id="PTHR33515:SF1">
    <property type="entry name" value="RIBOSOME-BINDING FACTOR A, CHLOROPLASTIC-RELATED"/>
    <property type="match status" value="1"/>
</dbReference>
<dbReference type="SUPFAM" id="SSF89919">
    <property type="entry name" value="Ribosome-binding factor A, RbfA"/>
    <property type="match status" value="1"/>
</dbReference>
<evidence type="ECO:0000313" key="5">
    <source>
        <dbReference type="Proteomes" id="UP001499884"/>
    </source>
</evidence>
<dbReference type="InterPro" id="IPR023799">
    <property type="entry name" value="RbfA_dom_sf"/>
</dbReference>
<sequence>MTDNARARKLADRIQVVVAETLDRRIKDPRLGFVTITDARVTGDLREATVFYTVYGDDEERAASAAALESAKGVLRSEVGRQTGVRFTPTLAFVPDALPDNARTIEDLLDKARAKDAEVREVSTGKTYAGDADPYRKPGDDEADAGDGAVGDGADGHAAGGAAAE</sequence>
<dbReference type="Gene3D" id="3.30.300.20">
    <property type="match status" value="1"/>
</dbReference>
<comment type="subcellular location">
    <subcellularLocation>
        <location evidence="2">Cytoplasm</location>
    </subcellularLocation>
</comment>
<evidence type="ECO:0000256" key="3">
    <source>
        <dbReference type="SAM" id="MobiDB-lite"/>
    </source>
</evidence>
<proteinExistence type="inferred from homology"/>
<dbReference type="NCBIfam" id="TIGR00082">
    <property type="entry name" value="rbfA"/>
    <property type="match status" value="1"/>
</dbReference>
<organism evidence="4 5">
    <name type="scientific">Streptomyces tremellae</name>
    <dbReference type="NCBI Taxonomy" id="1124239"/>
    <lineage>
        <taxon>Bacteria</taxon>
        <taxon>Bacillati</taxon>
        <taxon>Actinomycetota</taxon>
        <taxon>Actinomycetes</taxon>
        <taxon>Kitasatosporales</taxon>
        <taxon>Streptomycetaceae</taxon>
        <taxon>Streptomyces</taxon>
    </lineage>
</organism>
<dbReference type="InterPro" id="IPR015946">
    <property type="entry name" value="KH_dom-like_a/b"/>
</dbReference>
<evidence type="ECO:0000256" key="1">
    <source>
        <dbReference type="ARBA" id="ARBA00022517"/>
    </source>
</evidence>
<dbReference type="InterPro" id="IPR000238">
    <property type="entry name" value="RbfA"/>
</dbReference>
<keyword evidence="2" id="KW-0963">Cytoplasm</keyword>
<dbReference type="PANTHER" id="PTHR33515">
    <property type="entry name" value="RIBOSOME-BINDING FACTOR A, CHLOROPLASTIC-RELATED"/>
    <property type="match status" value="1"/>
</dbReference>
<comment type="caution">
    <text evidence="4">The sequence shown here is derived from an EMBL/GenBank/DDBJ whole genome shotgun (WGS) entry which is preliminary data.</text>
</comment>
<dbReference type="HAMAP" id="MF_00003">
    <property type="entry name" value="RbfA"/>
    <property type="match status" value="1"/>
</dbReference>
<feature type="compositionally biased region" description="Low complexity" evidence="3">
    <location>
        <begin position="156"/>
        <end position="165"/>
    </location>
</feature>
<comment type="subunit">
    <text evidence="2">Monomer. Binds 30S ribosomal subunits, but not 50S ribosomal subunits or 70S ribosomes.</text>
</comment>
<accession>A0ABP7FTT3</accession>
<comment type="similarity">
    <text evidence="2">Belongs to the RbfA family.</text>
</comment>
<keyword evidence="5" id="KW-1185">Reference proteome</keyword>
<evidence type="ECO:0000256" key="2">
    <source>
        <dbReference type="HAMAP-Rule" id="MF_00003"/>
    </source>
</evidence>
<keyword evidence="1 2" id="KW-0690">Ribosome biogenesis</keyword>
<feature type="region of interest" description="Disordered" evidence="3">
    <location>
        <begin position="116"/>
        <end position="165"/>
    </location>
</feature>